<dbReference type="AlphaFoldDB" id="A0A381XSE9"/>
<dbReference type="PROSITE" id="PS00076">
    <property type="entry name" value="PYRIDINE_REDOX_1"/>
    <property type="match status" value="1"/>
</dbReference>
<evidence type="ECO:0000256" key="8">
    <source>
        <dbReference type="ARBA" id="ARBA00023157"/>
    </source>
</evidence>
<dbReference type="EC" id="1.8.1.4" evidence="3"/>
<dbReference type="SUPFAM" id="SSF55424">
    <property type="entry name" value="FAD/NAD-linked reductases, dimerisation (C-terminal) domain"/>
    <property type="match status" value="1"/>
</dbReference>
<dbReference type="InterPro" id="IPR050151">
    <property type="entry name" value="Class-I_Pyr_Nuc-Dis_Oxidored"/>
</dbReference>
<dbReference type="Pfam" id="PF07992">
    <property type="entry name" value="Pyr_redox_2"/>
    <property type="match status" value="1"/>
</dbReference>
<evidence type="ECO:0000313" key="13">
    <source>
        <dbReference type="EMBL" id="SVA67331.1"/>
    </source>
</evidence>
<feature type="domain" description="FAD/NAD(P)-binding" evidence="12">
    <location>
        <begin position="8"/>
        <end position="328"/>
    </location>
</feature>
<evidence type="ECO:0000256" key="2">
    <source>
        <dbReference type="ARBA" id="ARBA00007532"/>
    </source>
</evidence>
<evidence type="ECO:0000256" key="9">
    <source>
        <dbReference type="ARBA" id="ARBA00023284"/>
    </source>
</evidence>
<dbReference type="NCBIfam" id="TIGR01350">
    <property type="entry name" value="lipoamide_DH"/>
    <property type="match status" value="1"/>
</dbReference>
<dbReference type="InterPro" id="IPR036188">
    <property type="entry name" value="FAD/NAD-bd_sf"/>
</dbReference>
<evidence type="ECO:0000256" key="5">
    <source>
        <dbReference type="ARBA" id="ARBA00022827"/>
    </source>
</evidence>
<evidence type="ECO:0000256" key="1">
    <source>
        <dbReference type="ARBA" id="ARBA00001974"/>
    </source>
</evidence>
<evidence type="ECO:0000256" key="7">
    <source>
        <dbReference type="ARBA" id="ARBA00023027"/>
    </source>
</evidence>
<evidence type="ECO:0000259" key="11">
    <source>
        <dbReference type="Pfam" id="PF02852"/>
    </source>
</evidence>
<dbReference type="GO" id="GO:0004148">
    <property type="term" value="F:dihydrolipoyl dehydrogenase (NADH) activity"/>
    <property type="evidence" value="ECO:0007669"/>
    <property type="project" value="UniProtKB-EC"/>
</dbReference>
<dbReference type="Gene3D" id="3.30.390.30">
    <property type="match status" value="1"/>
</dbReference>
<dbReference type="PANTHER" id="PTHR22912">
    <property type="entry name" value="DISULFIDE OXIDOREDUCTASE"/>
    <property type="match status" value="1"/>
</dbReference>
<dbReference type="InterPro" id="IPR006258">
    <property type="entry name" value="Lipoamide_DH"/>
</dbReference>
<keyword evidence="6" id="KW-0560">Oxidoreductase</keyword>
<keyword evidence="5" id="KW-0274">FAD</keyword>
<evidence type="ECO:0000256" key="3">
    <source>
        <dbReference type="ARBA" id="ARBA00012608"/>
    </source>
</evidence>
<comment type="cofactor">
    <cofactor evidence="1">
        <name>FAD</name>
        <dbReference type="ChEBI" id="CHEBI:57692"/>
    </cofactor>
</comment>
<evidence type="ECO:0000256" key="6">
    <source>
        <dbReference type="ARBA" id="ARBA00023002"/>
    </source>
</evidence>
<dbReference type="InterPro" id="IPR023753">
    <property type="entry name" value="FAD/NAD-binding_dom"/>
</dbReference>
<dbReference type="PRINTS" id="PR00411">
    <property type="entry name" value="PNDRDTASEI"/>
</dbReference>
<reference evidence="13" key="1">
    <citation type="submission" date="2018-05" db="EMBL/GenBank/DDBJ databases">
        <authorList>
            <person name="Lanie J.A."/>
            <person name="Ng W.-L."/>
            <person name="Kazmierczak K.M."/>
            <person name="Andrzejewski T.M."/>
            <person name="Davidsen T.M."/>
            <person name="Wayne K.J."/>
            <person name="Tettelin H."/>
            <person name="Glass J.I."/>
            <person name="Rusch D."/>
            <person name="Podicherti R."/>
            <person name="Tsui H.-C.T."/>
            <person name="Winkler M.E."/>
        </authorList>
    </citation>
    <scope>NUCLEOTIDE SEQUENCE</scope>
</reference>
<dbReference type="Gene3D" id="3.50.50.60">
    <property type="entry name" value="FAD/NAD(P)-binding domain"/>
    <property type="match status" value="2"/>
</dbReference>
<feature type="non-terminal residue" evidence="13">
    <location>
        <position position="463"/>
    </location>
</feature>
<dbReference type="FunFam" id="3.30.390.30:FF:000001">
    <property type="entry name" value="Dihydrolipoyl dehydrogenase"/>
    <property type="match status" value="1"/>
</dbReference>
<protein>
    <recommendedName>
        <fullName evidence="3">dihydrolipoyl dehydrogenase</fullName>
        <ecNumber evidence="3">1.8.1.4</ecNumber>
    </recommendedName>
</protein>
<comment type="catalytic activity">
    <reaction evidence="10">
        <text>N(6)-[(R)-dihydrolipoyl]-L-lysyl-[protein] + NAD(+) = N(6)-[(R)-lipoyl]-L-lysyl-[protein] + NADH + H(+)</text>
        <dbReference type="Rhea" id="RHEA:15045"/>
        <dbReference type="Rhea" id="RHEA-COMP:10474"/>
        <dbReference type="Rhea" id="RHEA-COMP:10475"/>
        <dbReference type="ChEBI" id="CHEBI:15378"/>
        <dbReference type="ChEBI" id="CHEBI:57540"/>
        <dbReference type="ChEBI" id="CHEBI:57945"/>
        <dbReference type="ChEBI" id="CHEBI:83099"/>
        <dbReference type="ChEBI" id="CHEBI:83100"/>
        <dbReference type="EC" id="1.8.1.4"/>
    </reaction>
</comment>
<accession>A0A381XSE9</accession>
<name>A0A381XSE9_9ZZZZ</name>
<evidence type="ECO:0000256" key="10">
    <source>
        <dbReference type="ARBA" id="ARBA00049187"/>
    </source>
</evidence>
<keyword evidence="7" id="KW-0520">NAD</keyword>
<keyword evidence="4" id="KW-0285">Flavoprotein</keyword>
<feature type="non-terminal residue" evidence="13">
    <location>
        <position position="1"/>
    </location>
</feature>
<dbReference type="PANTHER" id="PTHR22912:SF160">
    <property type="entry name" value="DIHYDROLIPOYL DEHYDROGENASE"/>
    <property type="match status" value="1"/>
</dbReference>
<feature type="domain" description="Pyridine nucleotide-disulphide oxidoreductase dimerisation" evidence="11">
    <location>
        <begin position="347"/>
        <end position="453"/>
    </location>
</feature>
<dbReference type="InterPro" id="IPR016156">
    <property type="entry name" value="FAD/NAD-linked_Rdtase_dimer_sf"/>
</dbReference>
<evidence type="ECO:0000256" key="4">
    <source>
        <dbReference type="ARBA" id="ARBA00022630"/>
    </source>
</evidence>
<organism evidence="13">
    <name type="scientific">marine metagenome</name>
    <dbReference type="NCBI Taxonomy" id="408172"/>
    <lineage>
        <taxon>unclassified sequences</taxon>
        <taxon>metagenomes</taxon>
        <taxon>ecological metagenomes</taxon>
    </lineage>
</organism>
<comment type="similarity">
    <text evidence="2">Belongs to the class-I pyridine nucleotide-disulfide oxidoreductase family.</text>
</comment>
<dbReference type="InterPro" id="IPR004099">
    <property type="entry name" value="Pyr_nucl-diS_OxRdtase_dimer"/>
</dbReference>
<evidence type="ECO:0000259" key="12">
    <source>
        <dbReference type="Pfam" id="PF07992"/>
    </source>
</evidence>
<dbReference type="EMBL" id="UINC01016108">
    <property type="protein sequence ID" value="SVA67331.1"/>
    <property type="molecule type" value="Genomic_DNA"/>
</dbReference>
<proteinExistence type="inferred from homology"/>
<dbReference type="InterPro" id="IPR001100">
    <property type="entry name" value="Pyr_nuc-diS_OxRdtase"/>
</dbReference>
<gene>
    <name evidence="13" type="ORF">METZ01_LOCUS120185</name>
</gene>
<dbReference type="PIRSF" id="PIRSF000350">
    <property type="entry name" value="Mercury_reductase_MerA"/>
    <property type="match status" value="1"/>
</dbReference>
<dbReference type="Pfam" id="PF02852">
    <property type="entry name" value="Pyr_redox_dim"/>
    <property type="match status" value="1"/>
</dbReference>
<dbReference type="GO" id="GO:0006103">
    <property type="term" value="P:2-oxoglutarate metabolic process"/>
    <property type="evidence" value="ECO:0007669"/>
    <property type="project" value="TreeGrafter"/>
</dbReference>
<keyword evidence="9" id="KW-0676">Redox-active center</keyword>
<sequence>LKQNTTREIVVIGAGPGGYAAAFRAADLGKKVTLIDKEQELGGVCLNRGCIPSKALLHISKTILDTQRLSKMGVHFNKPEIKIDQVRNHKNKIVTKLNRGISQMAKARGVEVLCGEASFLSNQELLVKRERERLNILFEQCIIATGSRSTFLPNIPENNNNILTSKSALELESIPNSLLVIGGGIIGLELGQVYSTLGSKVTVVEFLPNLITTADKDIVKPLQDQLEKQFENIYLSSKVVDVKKKNNKLSVSIETNQKSFVQVFDKALIAIGRKPNTETLNINNTDVLIEENGFIPVNEYQQTNVDNIYAIGDIVGNPMLAHKATHQGKVAAEVCAGAPSAFDVEAIPSVVYTDPEVAWVGLTENDAKEKNIPYEKGEFPWVASGRATAVGSTYGKTKILFSPGNSKVLGVGIVGVGAGDIISEAVLAIEMGVDAEDLSLTVHPHPTLGETMGLAGEVFTNTI</sequence>
<dbReference type="PRINTS" id="PR00368">
    <property type="entry name" value="FADPNR"/>
</dbReference>
<dbReference type="InterPro" id="IPR012999">
    <property type="entry name" value="Pyr_OxRdtase_I_AS"/>
</dbReference>
<dbReference type="SUPFAM" id="SSF51905">
    <property type="entry name" value="FAD/NAD(P)-binding domain"/>
    <property type="match status" value="1"/>
</dbReference>
<keyword evidence="8" id="KW-1015">Disulfide bond</keyword>
<dbReference type="GO" id="GO:0050660">
    <property type="term" value="F:flavin adenine dinucleotide binding"/>
    <property type="evidence" value="ECO:0007669"/>
    <property type="project" value="InterPro"/>
</dbReference>